<dbReference type="Gene3D" id="3.30.2010.10">
    <property type="entry name" value="Metalloproteases ('zincins'), catalytic domain"/>
    <property type="match status" value="1"/>
</dbReference>
<accession>A0A380TET2</accession>
<dbReference type="InterPro" id="IPR001915">
    <property type="entry name" value="Peptidase_M48"/>
</dbReference>
<dbReference type="PANTHER" id="PTHR43221">
    <property type="entry name" value="PROTEASE HTPX"/>
    <property type="match status" value="1"/>
</dbReference>
<evidence type="ECO:0000256" key="7">
    <source>
        <dbReference type="ARBA" id="ARBA00022723"/>
    </source>
</evidence>
<feature type="domain" description="Peptidase M48" evidence="14">
    <location>
        <begin position="67"/>
        <end position="275"/>
    </location>
</feature>
<keyword evidence="11" id="KW-0482">Metalloprotease</keyword>
<feature type="transmembrane region" description="Helical" evidence="13">
    <location>
        <begin position="175"/>
        <end position="195"/>
    </location>
</feature>
<evidence type="ECO:0000256" key="10">
    <source>
        <dbReference type="ARBA" id="ARBA00022989"/>
    </source>
</evidence>
<keyword evidence="5 15" id="KW-0645">Protease</keyword>
<evidence type="ECO:0000256" key="3">
    <source>
        <dbReference type="ARBA" id="ARBA00009779"/>
    </source>
</evidence>
<comment type="subcellular location">
    <subcellularLocation>
        <location evidence="2">Cell membrane</location>
        <topology evidence="2">Multi-pass membrane protein</topology>
    </subcellularLocation>
</comment>
<dbReference type="EC" id="3.4.24.-" evidence="15"/>
<dbReference type="PANTHER" id="PTHR43221:SF1">
    <property type="entry name" value="PROTEASE HTPX"/>
    <property type="match status" value="1"/>
</dbReference>
<proteinExistence type="inferred from homology"/>
<evidence type="ECO:0000256" key="1">
    <source>
        <dbReference type="ARBA" id="ARBA00001947"/>
    </source>
</evidence>
<dbReference type="HAMAP" id="MF_00188">
    <property type="entry name" value="Pept_M48_protease_HtpX"/>
    <property type="match status" value="1"/>
</dbReference>
<protein>
    <submittedName>
        <fullName evidence="15">Protease HtpX homolog</fullName>
        <ecNumber evidence="15">3.4.24.-</ecNumber>
    </submittedName>
</protein>
<evidence type="ECO:0000313" key="16">
    <source>
        <dbReference type="EMBL" id="SUS08449.1"/>
    </source>
</evidence>
<keyword evidence="10 13" id="KW-1133">Transmembrane helix</keyword>
<evidence type="ECO:0000256" key="5">
    <source>
        <dbReference type="ARBA" id="ARBA00022670"/>
    </source>
</evidence>
<evidence type="ECO:0000256" key="4">
    <source>
        <dbReference type="ARBA" id="ARBA00022475"/>
    </source>
</evidence>
<dbReference type="GO" id="GO:0005886">
    <property type="term" value="C:plasma membrane"/>
    <property type="evidence" value="ECO:0007669"/>
    <property type="project" value="UniProtKB-SubCell"/>
</dbReference>
<gene>
    <name evidence="15" type="primary">htpX</name>
    <name evidence="15" type="ORF">DF3PB_250019</name>
    <name evidence="16" type="ORF">DF3PB_690010</name>
</gene>
<name>A0A380TET2_9ZZZZ</name>
<evidence type="ECO:0000313" key="15">
    <source>
        <dbReference type="EMBL" id="SUS06189.1"/>
    </source>
</evidence>
<evidence type="ECO:0000256" key="8">
    <source>
        <dbReference type="ARBA" id="ARBA00022801"/>
    </source>
</evidence>
<keyword evidence="7" id="KW-0479">Metal-binding</keyword>
<comment type="cofactor">
    <cofactor evidence="1">
        <name>Zn(2+)</name>
        <dbReference type="ChEBI" id="CHEBI:29105"/>
    </cofactor>
</comment>
<keyword evidence="12 13" id="KW-0472">Membrane</keyword>
<dbReference type="NCBIfam" id="NF002826">
    <property type="entry name" value="PRK03001.1"/>
    <property type="match status" value="1"/>
</dbReference>
<dbReference type="GO" id="GO:0046872">
    <property type="term" value="F:metal ion binding"/>
    <property type="evidence" value="ECO:0007669"/>
    <property type="project" value="UniProtKB-KW"/>
</dbReference>
<dbReference type="GO" id="GO:0004222">
    <property type="term" value="F:metalloendopeptidase activity"/>
    <property type="evidence" value="ECO:0007669"/>
    <property type="project" value="InterPro"/>
</dbReference>
<keyword evidence="4" id="KW-1003">Cell membrane</keyword>
<evidence type="ECO:0000256" key="2">
    <source>
        <dbReference type="ARBA" id="ARBA00004651"/>
    </source>
</evidence>
<dbReference type="InterPro" id="IPR050083">
    <property type="entry name" value="HtpX_protease"/>
</dbReference>
<dbReference type="AlphaFoldDB" id="A0A380TET2"/>
<feature type="transmembrane region" description="Helical" evidence="13">
    <location>
        <begin position="141"/>
        <end position="163"/>
    </location>
</feature>
<dbReference type="CDD" id="cd07336">
    <property type="entry name" value="M48B_HtpX_like"/>
    <property type="match status" value="1"/>
</dbReference>
<dbReference type="EMBL" id="UIDG01000622">
    <property type="protein sequence ID" value="SUS08449.1"/>
    <property type="molecule type" value="Genomic_DNA"/>
</dbReference>
<comment type="similarity">
    <text evidence="3">Belongs to the peptidase M48B family.</text>
</comment>
<dbReference type="GO" id="GO:0006508">
    <property type="term" value="P:proteolysis"/>
    <property type="evidence" value="ECO:0007669"/>
    <property type="project" value="UniProtKB-KW"/>
</dbReference>
<feature type="transmembrane region" description="Helical" evidence="13">
    <location>
        <begin position="31"/>
        <end position="48"/>
    </location>
</feature>
<evidence type="ECO:0000256" key="12">
    <source>
        <dbReference type="ARBA" id="ARBA00023136"/>
    </source>
</evidence>
<dbReference type="InterPro" id="IPR022919">
    <property type="entry name" value="Pept_M48_protease_HtpX"/>
</dbReference>
<keyword evidence="6 13" id="KW-0812">Transmembrane</keyword>
<evidence type="ECO:0000256" key="13">
    <source>
        <dbReference type="SAM" id="Phobius"/>
    </source>
</evidence>
<evidence type="ECO:0000256" key="9">
    <source>
        <dbReference type="ARBA" id="ARBA00022833"/>
    </source>
</evidence>
<organism evidence="15">
    <name type="scientific">metagenome</name>
    <dbReference type="NCBI Taxonomy" id="256318"/>
    <lineage>
        <taxon>unclassified sequences</taxon>
        <taxon>metagenomes</taxon>
    </lineage>
</organism>
<evidence type="ECO:0000259" key="14">
    <source>
        <dbReference type="Pfam" id="PF01435"/>
    </source>
</evidence>
<keyword evidence="9" id="KW-0862">Zinc</keyword>
<sequence>MNMTRTAILLAGLTALFLAVGYMIGGESGMLIALLVAIATNAFAYWNSDKMVLRMYGAQPVDARSAPELWGLIEQLTHRAGLPMPKVYLIDTPQPNAFATGRNPENAAVAATTGLLRILNHQELAGVMAHELAHVKNRDTLIMTVTATLAGALSMLANFGLFFGGNRSENNSNGIANLLLIILAPIAAMLVQFAISRTREYGADRMGAEICGHPLWLASALQKLEAGAKRIANPAADQNPATAHLFIVNPLHARSITSLFSTHPSTEDRVRELRQQAARTGQTGPWG</sequence>
<dbReference type="Pfam" id="PF01435">
    <property type="entry name" value="Peptidase_M48"/>
    <property type="match status" value="1"/>
</dbReference>
<keyword evidence="8 15" id="KW-0378">Hydrolase</keyword>
<dbReference type="EMBL" id="UIDG01000168">
    <property type="protein sequence ID" value="SUS06189.1"/>
    <property type="molecule type" value="Genomic_DNA"/>
</dbReference>
<evidence type="ECO:0000256" key="6">
    <source>
        <dbReference type="ARBA" id="ARBA00022692"/>
    </source>
</evidence>
<evidence type="ECO:0000256" key="11">
    <source>
        <dbReference type="ARBA" id="ARBA00023049"/>
    </source>
</evidence>
<reference evidence="15" key="1">
    <citation type="submission" date="2018-07" db="EMBL/GenBank/DDBJ databases">
        <authorList>
            <person name="Quirk P.G."/>
            <person name="Krulwich T.A."/>
        </authorList>
    </citation>
    <scope>NUCLEOTIDE SEQUENCE</scope>
</reference>
<dbReference type="NCBIfam" id="NF002363">
    <property type="entry name" value="PRK01345.1"/>
    <property type="match status" value="1"/>
</dbReference>